<evidence type="ECO:0000313" key="3">
    <source>
        <dbReference type="EMBL" id="CAG9323507.1"/>
    </source>
</evidence>
<dbReference type="InterPro" id="IPR000719">
    <property type="entry name" value="Prot_kinase_dom"/>
</dbReference>
<dbReference type="EMBL" id="CAJZBQ010000034">
    <property type="protein sequence ID" value="CAG9323507.1"/>
    <property type="molecule type" value="Genomic_DNA"/>
</dbReference>
<dbReference type="Proteomes" id="UP001162131">
    <property type="component" value="Unassembled WGS sequence"/>
</dbReference>
<dbReference type="Pfam" id="PF00069">
    <property type="entry name" value="Pkinase"/>
    <property type="match status" value="1"/>
</dbReference>
<proteinExistence type="predicted"/>
<dbReference type="GO" id="GO:0005524">
    <property type="term" value="F:ATP binding"/>
    <property type="evidence" value="ECO:0007669"/>
    <property type="project" value="InterPro"/>
</dbReference>
<keyword evidence="4" id="KW-1185">Reference proteome</keyword>
<dbReference type="PANTHER" id="PTHR11909">
    <property type="entry name" value="CASEIN KINASE-RELATED"/>
    <property type="match status" value="1"/>
</dbReference>
<name>A0AAU9JEL7_9CILI</name>
<protein>
    <recommendedName>
        <fullName evidence="1">Casein kinase I</fullName>
    </recommendedName>
</protein>
<reference evidence="3" key="1">
    <citation type="submission" date="2021-09" db="EMBL/GenBank/DDBJ databases">
        <authorList>
            <consortium name="AG Swart"/>
            <person name="Singh M."/>
            <person name="Singh A."/>
            <person name="Seah K."/>
            <person name="Emmerich C."/>
        </authorList>
    </citation>
    <scope>NUCLEOTIDE SEQUENCE</scope>
    <source>
        <strain evidence="3">ATCC30299</strain>
    </source>
</reference>
<evidence type="ECO:0000313" key="4">
    <source>
        <dbReference type="Proteomes" id="UP001162131"/>
    </source>
</evidence>
<gene>
    <name evidence="3" type="ORF">BSTOLATCC_MIC34156</name>
</gene>
<evidence type="ECO:0000256" key="1">
    <source>
        <dbReference type="ARBA" id="ARBA00023860"/>
    </source>
</evidence>
<evidence type="ECO:0000259" key="2">
    <source>
        <dbReference type="PROSITE" id="PS50011"/>
    </source>
</evidence>
<accession>A0AAU9JEL7</accession>
<dbReference type="InterPro" id="IPR011009">
    <property type="entry name" value="Kinase-like_dom_sf"/>
</dbReference>
<sequence length="421" mass="48135">MTSDLIGNRFQVISKAGEGQFGRVFLCTDLKTQNKCAVKIPSVSNKNSFPQLLNEGKILKAIQGGIGIPKFIKFSNNEDELFLAMQHLGSNLEEKFIKCNRKFSLATVLTIGEQLLDRLEYIHRKGYIHRDLKPRQLLLGNGSDSSTLYVIDYGLSKQYIQKSMNLHIPYTEGRPFEGTAYFASLNTHMGIQQSRRDDLEAYIYMLAYFLNGTLPWIAAEKTSKITERQIKLMKSRLSSTGLFLDKPEEFNNIFKYVRNLEFDAEPDYDYIRTLLNSIRIKNNLAGMGFDFKPPRKKRVLKTSSVKLPKSHKVLAEVSKSFIVVEEDKESSKSNGKGNSSYETYPLTPRKNFEGKCIWIDDDSTLCLLSHPEIKDRSILVSNKEKSPEINKENLVEAETVPVYKEEIMIDSERDKASCRVF</sequence>
<comment type="caution">
    <text evidence="3">The sequence shown here is derived from an EMBL/GenBank/DDBJ whole genome shotgun (WGS) entry which is preliminary data.</text>
</comment>
<dbReference type="AlphaFoldDB" id="A0AAU9JEL7"/>
<dbReference type="InterPro" id="IPR050235">
    <property type="entry name" value="CK1_Ser-Thr_kinase"/>
</dbReference>
<feature type="domain" description="Protein kinase" evidence="2">
    <location>
        <begin position="10"/>
        <end position="275"/>
    </location>
</feature>
<dbReference type="SMART" id="SM00220">
    <property type="entry name" value="S_TKc"/>
    <property type="match status" value="1"/>
</dbReference>
<dbReference type="CDD" id="cd14016">
    <property type="entry name" value="STKc_CK1"/>
    <property type="match status" value="1"/>
</dbReference>
<dbReference type="PROSITE" id="PS50011">
    <property type="entry name" value="PROTEIN_KINASE_DOM"/>
    <property type="match status" value="1"/>
</dbReference>
<dbReference type="SUPFAM" id="SSF56112">
    <property type="entry name" value="Protein kinase-like (PK-like)"/>
    <property type="match status" value="1"/>
</dbReference>
<dbReference type="Gene3D" id="1.10.510.10">
    <property type="entry name" value="Transferase(Phosphotransferase) domain 1"/>
    <property type="match status" value="1"/>
</dbReference>
<dbReference type="GO" id="GO:0004672">
    <property type="term" value="F:protein kinase activity"/>
    <property type="evidence" value="ECO:0007669"/>
    <property type="project" value="InterPro"/>
</dbReference>
<organism evidence="3 4">
    <name type="scientific">Blepharisma stoltei</name>
    <dbReference type="NCBI Taxonomy" id="1481888"/>
    <lineage>
        <taxon>Eukaryota</taxon>
        <taxon>Sar</taxon>
        <taxon>Alveolata</taxon>
        <taxon>Ciliophora</taxon>
        <taxon>Postciliodesmatophora</taxon>
        <taxon>Heterotrichea</taxon>
        <taxon>Heterotrichida</taxon>
        <taxon>Blepharismidae</taxon>
        <taxon>Blepharisma</taxon>
    </lineage>
</organism>